<protein>
    <submittedName>
        <fullName evidence="1">Uncharacterized protein</fullName>
    </submittedName>
</protein>
<dbReference type="EMBL" id="JAHRIP010069100">
    <property type="protein sequence ID" value="MEQ2308516.1"/>
    <property type="molecule type" value="Genomic_DNA"/>
</dbReference>
<gene>
    <name evidence="1" type="ORF">AMECASPLE_029017</name>
</gene>
<comment type="caution">
    <text evidence="1">The sequence shown here is derived from an EMBL/GenBank/DDBJ whole genome shotgun (WGS) entry which is preliminary data.</text>
</comment>
<proteinExistence type="predicted"/>
<name>A0ABV0ZR37_9TELE</name>
<evidence type="ECO:0000313" key="2">
    <source>
        <dbReference type="Proteomes" id="UP001469553"/>
    </source>
</evidence>
<keyword evidence="2" id="KW-1185">Reference proteome</keyword>
<dbReference type="Proteomes" id="UP001469553">
    <property type="component" value="Unassembled WGS sequence"/>
</dbReference>
<sequence length="99" mass="11206">MLNLVGQLNNFSGGDKIKFTALKVNSTLLKLLSCGRGRKSPQNSSGNYCSSHSLLCETLLLVSRDQMCRFSSCAQKFCRSYRNRNLSQQEFWTSVLLEF</sequence>
<organism evidence="1 2">
    <name type="scientific">Ameca splendens</name>
    <dbReference type="NCBI Taxonomy" id="208324"/>
    <lineage>
        <taxon>Eukaryota</taxon>
        <taxon>Metazoa</taxon>
        <taxon>Chordata</taxon>
        <taxon>Craniata</taxon>
        <taxon>Vertebrata</taxon>
        <taxon>Euteleostomi</taxon>
        <taxon>Actinopterygii</taxon>
        <taxon>Neopterygii</taxon>
        <taxon>Teleostei</taxon>
        <taxon>Neoteleostei</taxon>
        <taxon>Acanthomorphata</taxon>
        <taxon>Ovalentaria</taxon>
        <taxon>Atherinomorphae</taxon>
        <taxon>Cyprinodontiformes</taxon>
        <taxon>Goodeidae</taxon>
        <taxon>Ameca</taxon>
    </lineage>
</organism>
<accession>A0ABV0ZR37</accession>
<reference evidence="1 2" key="1">
    <citation type="submission" date="2021-06" db="EMBL/GenBank/DDBJ databases">
        <authorList>
            <person name="Palmer J.M."/>
        </authorList>
    </citation>
    <scope>NUCLEOTIDE SEQUENCE [LARGE SCALE GENOMIC DNA]</scope>
    <source>
        <strain evidence="1 2">AS_MEX2019</strain>
        <tissue evidence="1">Muscle</tissue>
    </source>
</reference>
<evidence type="ECO:0000313" key="1">
    <source>
        <dbReference type="EMBL" id="MEQ2308516.1"/>
    </source>
</evidence>